<reference evidence="3" key="1">
    <citation type="journal article" date="2019" name="Sci. Rep.">
        <title>Draft genome of Tanacetum cinerariifolium, the natural source of mosquito coil.</title>
        <authorList>
            <person name="Yamashiro T."/>
            <person name="Shiraishi A."/>
            <person name="Satake H."/>
            <person name="Nakayama K."/>
        </authorList>
    </citation>
    <scope>NUCLEOTIDE SEQUENCE</scope>
</reference>
<dbReference type="EMBL" id="BKCJ010010201">
    <property type="protein sequence ID" value="GEU90506.1"/>
    <property type="molecule type" value="Genomic_DNA"/>
</dbReference>
<name>A0A6L2NWL6_TANCI</name>
<dbReference type="InterPro" id="IPR013103">
    <property type="entry name" value="RVT_2"/>
</dbReference>
<dbReference type="AlphaFoldDB" id="A0A6L2NWL6"/>
<protein>
    <submittedName>
        <fullName evidence="3">Retrovirus-related Pol polyprotein from transposon TNT 1-94</fullName>
    </submittedName>
</protein>
<dbReference type="PANTHER" id="PTHR11439">
    <property type="entry name" value="GAG-POL-RELATED RETROTRANSPOSON"/>
    <property type="match status" value="1"/>
</dbReference>
<feature type="region of interest" description="Disordered" evidence="1">
    <location>
        <begin position="519"/>
        <end position="629"/>
    </location>
</feature>
<feature type="compositionally biased region" description="Polar residues" evidence="1">
    <location>
        <begin position="544"/>
        <end position="553"/>
    </location>
</feature>
<evidence type="ECO:0000256" key="1">
    <source>
        <dbReference type="SAM" id="MobiDB-lite"/>
    </source>
</evidence>
<dbReference type="CDD" id="cd09272">
    <property type="entry name" value="RNase_HI_RT_Ty1"/>
    <property type="match status" value="1"/>
</dbReference>
<dbReference type="Pfam" id="PF07727">
    <property type="entry name" value="RVT_2"/>
    <property type="match status" value="1"/>
</dbReference>
<dbReference type="PANTHER" id="PTHR11439:SF495">
    <property type="entry name" value="REVERSE TRANSCRIPTASE, RNA-DEPENDENT DNA POLYMERASE-RELATED"/>
    <property type="match status" value="1"/>
</dbReference>
<feature type="region of interest" description="Disordered" evidence="1">
    <location>
        <begin position="1"/>
        <end position="53"/>
    </location>
</feature>
<gene>
    <name evidence="3" type="ORF">Tci_062484</name>
</gene>
<feature type="region of interest" description="Disordered" evidence="1">
    <location>
        <begin position="772"/>
        <end position="860"/>
    </location>
</feature>
<proteinExistence type="predicted"/>
<feature type="domain" description="Reverse transcriptase Ty1/copia-type" evidence="2">
    <location>
        <begin position="81"/>
        <end position="145"/>
    </location>
</feature>
<organism evidence="3">
    <name type="scientific">Tanacetum cinerariifolium</name>
    <name type="common">Dalmatian daisy</name>
    <name type="synonym">Chrysanthemum cinerariifolium</name>
    <dbReference type="NCBI Taxonomy" id="118510"/>
    <lineage>
        <taxon>Eukaryota</taxon>
        <taxon>Viridiplantae</taxon>
        <taxon>Streptophyta</taxon>
        <taxon>Embryophyta</taxon>
        <taxon>Tracheophyta</taxon>
        <taxon>Spermatophyta</taxon>
        <taxon>Magnoliopsida</taxon>
        <taxon>eudicotyledons</taxon>
        <taxon>Gunneridae</taxon>
        <taxon>Pentapetalae</taxon>
        <taxon>asterids</taxon>
        <taxon>campanulids</taxon>
        <taxon>Asterales</taxon>
        <taxon>Asteraceae</taxon>
        <taxon>Asteroideae</taxon>
        <taxon>Anthemideae</taxon>
        <taxon>Anthemidinae</taxon>
        <taxon>Tanacetum</taxon>
    </lineage>
</organism>
<evidence type="ECO:0000313" key="3">
    <source>
        <dbReference type="EMBL" id="GEU90506.1"/>
    </source>
</evidence>
<sequence>MFDEYLEPPRVERPVSPATAVQVPVISAGTPSSTAIDQDASPSHSPSSPELQPLISHQGVATGSTIIEDNPFVHADNDPFARLEAKGYRQEEGIDFEKSFTPVSCIEAIRIFIANIASKNMTVYQMDVKTTFLNGDLKEEIYVVKIHEEVRQEAQFLRDKLVSWSSKKQKSTAISTTEAEYIAMSGCCAQIIWMRSQLSDYDFAFNKISLYYDNRSAIALCCKNFQHSLDTNLLREALEITPIDQAHRFVSPPSGDAIMDFVNQLGYLWEIHFVSRMAVNNLYQPWRAILPMINQCLTSKTSGFDRPRYPVLQMLWGIITRTNIDYDELMWEEFVQAIQTFLVDKANLGSPTKKGKKTKPHVIPYSRFTNLIIYYLGRRHNIHQRSGNPLDRAEDYISLGNLKFIPKGEIDEVFGMKIPKELITDNIMNAPYYNACLEMVAKHERGITTAKEGGEEYDLERVIQMSLESFRAQGQAHVGSVAIRKPIAEATRPLLVVEGKQKAIATKEQAARSLLALHTPKRRSTTDQFILQRRTPATKEASIGPSSQPQDDTFANIVHETPSHADAETGTDTEKVISEGDTEILNIGWIRPGKTPESQTPPNDKMDEDQAGSYPGKSHVALAGPNPEPMHDDFVATVYPKVHKSLKFLADEQVILEDPPSSSGTLSYIKNLDDTYTFREQFFNDKSTDDEHGKQNVDAKVVSMTLDNATQNLGFRVFTLELWDLPHKINQIVNEVVKEAVYIDLQAPLRDHFRELPEADIKEILHQRMFKSGSYKSLPEHDMSRKRRHDDQDPPSLPPDLDLSKKKIHDSDTSRSKQPLALQSSAWKASDTREDPSSSSKQQSAPHSEQPVEDVPIPNDAENNWADALAKSYKDPEENKLMSKTGDMESFIKWFCKRIGKKKLSKSDLEDLAFKVVKAFHENNISLQFQMKECHRLLTDQIDLVNPEDHRLVPDVSKSLPQGGPPGQITIQPQFFFNKDLEYLISGDTAKTASLSISKLKAINYPDFSLEELVQSLWIENERDYNISAAYCITHWWFKRKDFYITRHNASSDHKAIKSHIQILCVISIKTFERYDYAFLREIVIRSANYNEYKISKADFKHLHSNDFKDLYLVHLQGKLNHLPGSDKVYLYNAINLWIRNIVIRQRVGDLQLGIKSYQTKLNLTKPRWDASDFLFKEDYTIISKPRTLYQYNPSIEYKIWSEDDKRRSEEFMEVIERRLEIRRIFQSLERFIGGKLRDVDYRTLNITK</sequence>
<feature type="compositionally biased region" description="Polar residues" evidence="1">
    <location>
        <begin position="29"/>
        <end position="50"/>
    </location>
</feature>
<accession>A0A6L2NWL6</accession>
<feature type="compositionally biased region" description="Basic and acidic residues" evidence="1">
    <location>
        <begin position="561"/>
        <end position="578"/>
    </location>
</feature>
<comment type="caution">
    <text evidence="3">The sequence shown here is derived from an EMBL/GenBank/DDBJ whole genome shotgun (WGS) entry which is preliminary data.</text>
</comment>
<evidence type="ECO:0000259" key="2">
    <source>
        <dbReference type="Pfam" id="PF07727"/>
    </source>
</evidence>
<feature type="compositionally biased region" description="Basic and acidic residues" evidence="1">
    <location>
        <begin position="802"/>
        <end position="815"/>
    </location>
</feature>